<dbReference type="SUPFAM" id="SSF55785">
    <property type="entry name" value="PYP-like sensor domain (PAS domain)"/>
    <property type="match status" value="3"/>
</dbReference>
<dbReference type="CDD" id="cd01949">
    <property type="entry name" value="GGDEF"/>
    <property type="match status" value="1"/>
</dbReference>
<dbReference type="PANTHER" id="PTHR44757">
    <property type="entry name" value="DIGUANYLATE CYCLASE DGCP"/>
    <property type="match status" value="1"/>
</dbReference>
<evidence type="ECO:0000313" key="4">
    <source>
        <dbReference type="Proteomes" id="UP000520814"/>
    </source>
</evidence>
<dbReference type="PROSITE" id="PS50887">
    <property type="entry name" value="GGDEF"/>
    <property type="match status" value="1"/>
</dbReference>
<organism evidence="3 4">
    <name type="scientific">Armatimonas rosea</name>
    <dbReference type="NCBI Taxonomy" id="685828"/>
    <lineage>
        <taxon>Bacteria</taxon>
        <taxon>Bacillati</taxon>
        <taxon>Armatimonadota</taxon>
        <taxon>Armatimonadia</taxon>
        <taxon>Armatimonadales</taxon>
        <taxon>Armatimonadaceae</taxon>
        <taxon>Armatimonas</taxon>
    </lineage>
</organism>
<name>A0A7W9SPR7_ARMRO</name>
<dbReference type="InterPro" id="IPR029787">
    <property type="entry name" value="Nucleotide_cyclase"/>
</dbReference>
<dbReference type="Pfam" id="PF00990">
    <property type="entry name" value="GGDEF"/>
    <property type="match status" value="1"/>
</dbReference>
<keyword evidence="4" id="KW-1185">Reference proteome</keyword>
<feature type="domain" description="EAL" evidence="1">
    <location>
        <begin position="611"/>
        <end position="865"/>
    </location>
</feature>
<dbReference type="InterPro" id="IPR052155">
    <property type="entry name" value="Biofilm_reg_signaling"/>
</dbReference>
<dbReference type="InterPro" id="IPR035965">
    <property type="entry name" value="PAS-like_dom_sf"/>
</dbReference>
<dbReference type="Pfam" id="PF08447">
    <property type="entry name" value="PAS_3"/>
    <property type="match status" value="1"/>
</dbReference>
<dbReference type="NCBIfam" id="TIGR00254">
    <property type="entry name" value="GGDEF"/>
    <property type="match status" value="1"/>
</dbReference>
<dbReference type="SUPFAM" id="SSF55073">
    <property type="entry name" value="Nucleotide cyclase"/>
    <property type="match status" value="1"/>
</dbReference>
<dbReference type="InterPro" id="IPR013655">
    <property type="entry name" value="PAS_fold_3"/>
</dbReference>
<dbReference type="PROSITE" id="PS50883">
    <property type="entry name" value="EAL"/>
    <property type="match status" value="1"/>
</dbReference>
<dbReference type="InterPro" id="IPR001610">
    <property type="entry name" value="PAC"/>
</dbReference>
<dbReference type="InterPro" id="IPR000160">
    <property type="entry name" value="GGDEF_dom"/>
</dbReference>
<dbReference type="PANTHER" id="PTHR44757:SF2">
    <property type="entry name" value="BIOFILM ARCHITECTURE MAINTENANCE PROTEIN MBAA"/>
    <property type="match status" value="1"/>
</dbReference>
<proteinExistence type="predicted"/>
<gene>
    <name evidence="3" type="ORF">HNQ39_002383</name>
</gene>
<dbReference type="EMBL" id="JACHGW010000002">
    <property type="protein sequence ID" value="MBB6050592.1"/>
    <property type="molecule type" value="Genomic_DNA"/>
</dbReference>
<accession>A0A7W9SPR7</accession>
<dbReference type="Gene3D" id="3.30.70.270">
    <property type="match status" value="1"/>
</dbReference>
<dbReference type="InterPro" id="IPR043128">
    <property type="entry name" value="Rev_trsase/Diguanyl_cyclase"/>
</dbReference>
<dbReference type="SMART" id="SM00052">
    <property type="entry name" value="EAL"/>
    <property type="match status" value="1"/>
</dbReference>
<dbReference type="Pfam" id="PF00563">
    <property type="entry name" value="EAL"/>
    <property type="match status" value="1"/>
</dbReference>
<dbReference type="SMART" id="SM00086">
    <property type="entry name" value="PAC"/>
    <property type="match status" value="3"/>
</dbReference>
<dbReference type="AlphaFoldDB" id="A0A7W9SPR7"/>
<dbReference type="Gene3D" id="3.20.20.450">
    <property type="entry name" value="EAL domain"/>
    <property type="match status" value="1"/>
</dbReference>
<evidence type="ECO:0000259" key="1">
    <source>
        <dbReference type="PROSITE" id="PS50883"/>
    </source>
</evidence>
<dbReference type="InterPro" id="IPR001633">
    <property type="entry name" value="EAL_dom"/>
</dbReference>
<dbReference type="SUPFAM" id="SSF141868">
    <property type="entry name" value="EAL domain-like"/>
    <property type="match status" value="1"/>
</dbReference>
<dbReference type="SMART" id="SM00267">
    <property type="entry name" value="GGDEF"/>
    <property type="match status" value="1"/>
</dbReference>
<dbReference type="CDD" id="cd01948">
    <property type="entry name" value="EAL"/>
    <property type="match status" value="1"/>
</dbReference>
<protein>
    <submittedName>
        <fullName evidence="3">Diguanylate cyclase (GGDEF)-like protein</fullName>
    </submittedName>
</protein>
<dbReference type="InterPro" id="IPR035919">
    <property type="entry name" value="EAL_sf"/>
</dbReference>
<feature type="domain" description="GGDEF" evidence="2">
    <location>
        <begin position="472"/>
        <end position="602"/>
    </location>
</feature>
<reference evidence="3 4" key="1">
    <citation type="submission" date="2020-08" db="EMBL/GenBank/DDBJ databases">
        <title>Genomic Encyclopedia of Type Strains, Phase IV (KMG-IV): sequencing the most valuable type-strain genomes for metagenomic binning, comparative biology and taxonomic classification.</title>
        <authorList>
            <person name="Goeker M."/>
        </authorList>
    </citation>
    <scope>NUCLEOTIDE SEQUENCE [LARGE SCALE GENOMIC DNA]</scope>
    <source>
        <strain evidence="3 4">DSM 23562</strain>
    </source>
</reference>
<comment type="caution">
    <text evidence="3">The sequence shown here is derived from an EMBL/GenBank/DDBJ whole genome shotgun (WGS) entry which is preliminary data.</text>
</comment>
<dbReference type="Gene3D" id="3.30.450.20">
    <property type="entry name" value="PAS domain"/>
    <property type="match status" value="3"/>
</dbReference>
<evidence type="ECO:0000313" key="3">
    <source>
        <dbReference type="EMBL" id="MBB6050592.1"/>
    </source>
</evidence>
<sequence length="873" mass="98494">MALLSSPTVPLTQDAPLQDLLERARCLFWQSLVVECPLEQLYPDARVFHPERGTGLHWRGDFLNAEGLPSWLPLARNDSETLANAFQRALLREDSQRRDATAHQALHAQQSHYDTEFRVRLATGELRWLHEEVHIQPLAAGHWRLTGICTDITSLRSTSTQLVRLIQEGGVLLWEGHAYRQPDSSLVWHKAFQEETVSRQQFPLPGEPTTYARDFFLARSEDDQQRCTANMQAALEQGLKHFSQQFQVTLRDGTVSWFTENVHIEPQRDGVWQLSGVCHEITALKSYEANIRQLVGSIRCLLGSVIIERKPIPHDDPFQQKLAAYQGMTETGEFYEFINYTVLEEEAVRRWIPIAWASPSLTGRQLFLARLPEDQMRTINDMVRTIQNGEKRCLSEYRIRLASGELRWMRDQMELTVESANRWRMSGFTIDITQEKQDQERLHYQAHHDMLTGLPNRLAFQETLEQWRQSEQGASLMILDLDNFKHINDNVGHPVGDAVLIEVARRLERCVHDGLVARLGGDEFTIVLPGMPPFEALQAQADQIAEALAAPLAVGQNTFAITASIGIVRGSGLTHTEYLRNADLALYEAKEQGRARSAFYTQTLQQSAHERFELESALRLALETDQLTLWYQPLIDLETGTLLSLEGLARWTHPTLGSISPTRFIPIAEQSGLIAPLGRKLFTVACAQLARWQRTLPGLRLSVNLSGVELKSQSLTEDLAATLKRFGIAAEDITLEITESVTMTSSGGQLPLLDRLSTQGFRLAIDDFGTGYSSMAYLTQLPVQELKVDRSFVRHLDRLAHDNQEIIRAVVGLARALQLEVIAEGIETEAQQRIVHALGVQIGQGYLFARPCPAQEIEARFLRTSPPVLARAA</sequence>
<evidence type="ECO:0000259" key="2">
    <source>
        <dbReference type="PROSITE" id="PS50887"/>
    </source>
</evidence>
<dbReference type="RefSeq" id="WP_184195842.1">
    <property type="nucleotide sequence ID" value="NZ_JACHGW010000002.1"/>
</dbReference>
<dbReference type="Proteomes" id="UP000520814">
    <property type="component" value="Unassembled WGS sequence"/>
</dbReference>